<protein>
    <submittedName>
        <fullName evidence="2">Uncharacterized protein</fullName>
    </submittedName>
</protein>
<keyword evidence="3" id="KW-1185">Reference proteome</keyword>
<dbReference type="InParanoid" id="Q23TC4"/>
<proteinExistence type="predicted"/>
<gene>
    <name evidence="2" type="ORF">TTHERM_00666580</name>
</gene>
<organism evidence="2 3">
    <name type="scientific">Tetrahymena thermophila (strain SB210)</name>
    <dbReference type="NCBI Taxonomy" id="312017"/>
    <lineage>
        <taxon>Eukaryota</taxon>
        <taxon>Sar</taxon>
        <taxon>Alveolata</taxon>
        <taxon>Ciliophora</taxon>
        <taxon>Intramacronucleata</taxon>
        <taxon>Oligohymenophorea</taxon>
        <taxon>Hymenostomatida</taxon>
        <taxon>Tetrahymenina</taxon>
        <taxon>Tetrahymenidae</taxon>
        <taxon>Tetrahymena</taxon>
    </lineage>
</organism>
<reference evidence="3" key="1">
    <citation type="journal article" date="2006" name="PLoS Biol.">
        <title>Macronuclear genome sequence of the ciliate Tetrahymena thermophila, a model eukaryote.</title>
        <authorList>
            <person name="Eisen J.A."/>
            <person name="Coyne R.S."/>
            <person name="Wu M."/>
            <person name="Wu D."/>
            <person name="Thiagarajan M."/>
            <person name="Wortman J.R."/>
            <person name="Badger J.H."/>
            <person name="Ren Q."/>
            <person name="Amedeo P."/>
            <person name="Jones K.M."/>
            <person name="Tallon L.J."/>
            <person name="Delcher A.L."/>
            <person name="Salzberg S.L."/>
            <person name="Silva J.C."/>
            <person name="Haas B.J."/>
            <person name="Majoros W.H."/>
            <person name="Farzad M."/>
            <person name="Carlton J.M."/>
            <person name="Smith R.K. Jr."/>
            <person name="Garg J."/>
            <person name="Pearlman R.E."/>
            <person name="Karrer K.M."/>
            <person name="Sun L."/>
            <person name="Manning G."/>
            <person name="Elde N.C."/>
            <person name="Turkewitz A.P."/>
            <person name="Asai D.J."/>
            <person name="Wilkes D.E."/>
            <person name="Wang Y."/>
            <person name="Cai H."/>
            <person name="Collins K."/>
            <person name="Stewart B.A."/>
            <person name="Lee S.R."/>
            <person name="Wilamowska K."/>
            <person name="Weinberg Z."/>
            <person name="Ruzzo W.L."/>
            <person name="Wloga D."/>
            <person name="Gaertig J."/>
            <person name="Frankel J."/>
            <person name="Tsao C.-C."/>
            <person name="Gorovsky M.A."/>
            <person name="Keeling P.J."/>
            <person name="Waller R.F."/>
            <person name="Patron N.J."/>
            <person name="Cherry J.M."/>
            <person name="Stover N.A."/>
            <person name="Krieger C.J."/>
            <person name="del Toro C."/>
            <person name="Ryder H.F."/>
            <person name="Williamson S.C."/>
            <person name="Barbeau R.A."/>
            <person name="Hamilton E.P."/>
            <person name="Orias E."/>
        </authorList>
    </citation>
    <scope>NUCLEOTIDE SEQUENCE [LARGE SCALE GENOMIC DNA]</scope>
    <source>
        <strain evidence="3">SB210</strain>
    </source>
</reference>
<feature type="compositionally biased region" description="Low complexity" evidence="1">
    <location>
        <begin position="432"/>
        <end position="441"/>
    </location>
</feature>
<dbReference type="KEGG" id="tet:TTHERM_00666580"/>
<dbReference type="GeneID" id="7842497"/>
<dbReference type="HOGENOM" id="CLU_306646_0_0_1"/>
<dbReference type="Proteomes" id="UP000009168">
    <property type="component" value="Unassembled WGS sequence"/>
</dbReference>
<accession>Q23TC4</accession>
<feature type="region of interest" description="Disordered" evidence="1">
    <location>
        <begin position="417"/>
        <end position="452"/>
    </location>
</feature>
<evidence type="ECO:0000256" key="1">
    <source>
        <dbReference type="SAM" id="MobiDB-lite"/>
    </source>
</evidence>
<dbReference type="RefSeq" id="XP_001020027.2">
    <property type="nucleotide sequence ID" value="XM_001020027.2"/>
</dbReference>
<sequence>MECLEHIGFKVEYVCIDNECKNKFQCSQCFQQDQNHNLVKYMEFYQFLVDYCHNSQSKYTMEQISQYIHGKSLEKKLYFFNMKKLKPEEDFHELYIKKLCQNFDQFSNELQQIVLNAKNDLVSRYQRQVEEQFDKQVLNFQLYQRRGCQLIINQIQKSNTQHANENLQKLHTGQYEVSFAKKALFESYYEIRDQLEQTINQCRLYLQKLIKQIVVLSDKRIIDKQNEVLQSISQRLGNKADIQHKRANIQVRLLSSEISKNQSQSPSNNILNQQNKLNPISTNTSQLLNKQISQLNQKSLTQRSQILSKSPISQAANISSMYFSPQNKNQESKQDLSFSSTYYNSMGFQQISRPLSSKTKYNFLLKDSIFQRDRSISQKNPKSTFSEINYQATNTSVESDKKPDKLTKKLIKMGFMAKKKQGQQISDEESSSDSSQESQAADGEEKSEQQKILPQGSLKSIIYQNVSNPNLLSYYTLQDIPVNVISLSSNTFLVTCPKSMQLKSFKMEENNKIALKTVFSCNNLLHMQKSLISGLFYLYGSIKTPKGENVNVIKLYQLSEQGLPIEIIEMRDFQREELETLLPFDEYTQLSNKIMPNFNPYDNLNSNLAINYMQFVGIFQESKGFRTFKLWEMQLKNGNIKNTQISCINSFQIEIGNEQIGWANLYKKKQYIIFTSNTIFKISYLKLQKDGQDQYQHYIQKRVFKFVNYKHSRAERDRLISCCLTGQDTILVCTKQATFYLLDLKNLEVISIVDYCSKCVITRNIEIISCQCPYIIDECDTNLPNLVRLITQTSKFSNKIYLYDVVQQRNVMESPIIQNPILFCLYQKGSIEIDLKNKLNNMTLLIIEENYENQPENNNQKSTANFKNSNLIKQPQKTDTTLLNFYKPLKEVPRQLIQSASSFQKLNQMQTSESLKE</sequence>
<evidence type="ECO:0000313" key="3">
    <source>
        <dbReference type="Proteomes" id="UP000009168"/>
    </source>
</evidence>
<evidence type="ECO:0000313" key="2">
    <source>
        <dbReference type="EMBL" id="EAR99782.2"/>
    </source>
</evidence>
<dbReference type="AlphaFoldDB" id="Q23TC4"/>
<dbReference type="EMBL" id="GG662636">
    <property type="protein sequence ID" value="EAR99782.2"/>
    <property type="molecule type" value="Genomic_DNA"/>
</dbReference>
<name>Q23TC4_TETTS</name>